<comment type="caution">
    <text evidence="3">The sequence shown here is derived from an EMBL/GenBank/DDBJ whole genome shotgun (WGS) entry which is preliminary data.</text>
</comment>
<keyword evidence="2" id="KW-0732">Signal</keyword>
<dbReference type="AlphaFoldDB" id="A0AAV2RXY1"/>
<dbReference type="Proteomes" id="UP001497623">
    <property type="component" value="Unassembled WGS sequence"/>
</dbReference>
<protein>
    <submittedName>
        <fullName evidence="3">Uncharacterized protein</fullName>
    </submittedName>
</protein>
<dbReference type="EMBL" id="CAXKWB010033717">
    <property type="protein sequence ID" value="CAL4143604.1"/>
    <property type="molecule type" value="Genomic_DNA"/>
</dbReference>
<proteinExistence type="predicted"/>
<organism evidence="3 4">
    <name type="scientific">Meganyctiphanes norvegica</name>
    <name type="common">Northern krill</name>
    <name type="synonym">Thysanopoda norvegica</name>
    <dbReference type="NCBI Taxonomy" id="48144"/>
    <lineage>
        <taxon>Eukaryota</taxon>
        <taxon>Metazoa</taxon>
        <taxon>Ecdysozoa</taxon>
        <taxon>Arthropoda</taxon>
        <taxon>Crustacea</taxon>
        <taxon>Multicrustacea</taxon>
        <taxon>Malacostraca</taxon>
        <taxon>Eumalacostraca</taxon>
        <taxon>Eucarida</taxon>
        <taxon>Euphausiacea</taxon>
        <taxon>Euphausiidae</taxon>
        <taxon>Meganyctiphanes</taxon>
    </lineage>
</organism>
<gene>
    <name evidence="3" type="ORF">MNOR_LOCUS29308</name>
</gene>
<reference evidence="3 4" key="1">
    <citation type="submission" date="2024-05" db="EMBL/GenBank/DDBJ databases">
        <authorList>
            <person name="Wallberg A."/>
        </authorList>
    </citation>
    <scope>NUCLEOTIDE SEQUENCE [LARGE SCALE GENOMIC DNA]</scope>
</reference>
<accession>A0AAV2RXY1</accession>
<sequence>MNGVSLLVSAIIAVYIVDCHNLHDEPGGRNPLDEAQQASDLVRKGHQDPDSAGGTQPLKKTVNVDDSGEKYKQQKEKHLTMTNIQEPHKKEVKERKTFALERSHCRIKSICFVAGGHCVDDPALCNGRLTPQYCAGRNCQCCVPDMLDKLQSIDSKLDEMIEHQVSLMLSLLYYHMCQS</sequence>
<feature type="signal peptide" evidence="2">
    <location>
        <begin position="1"/>
        <end position="19"/>
    </location>
</feature>
<keyword evidence="4" id="KW-1185">Reference proteome</keyword>
<evidence type="ECO:0000256" key="2">
    <source>
        <dbReference type="SAM" id="SignalP"/>
    </source>
</evidence>
<evidence type="ECO:0000313" key="4">
    <source>
        <dbReference type="Proteomes" id="UP001497623"/>
    </source>
</evidence>
<evidence type="ECO:0000313" key="3">
    <source>
        <dbReference type="EMBL" id="CAL4143604.1"/>
    </source>
</evidence>
<name>A0AAV2RXY1_MEGNR</name>
<feature type="region of interest" description="Disordered" evidence="1">
    <location>
        <begin position="40"/>
        <end position="62"/>
    </location>
</feature>
<evidence type="ECO:0000256" key="1">
    <source>
        <dbReference type="SAM" id="MobiDB-lite"/>
    </source>
</evidence>
<feature type="chain" id="PRO_5043449861" evidence="2">
    <location>
        <begin position="20"/>
        <end position="179"/>
    </location>
</feature>